<accession>A0A084VR01</accession>
<proteinExistence type="predicted"/>
<evidence type="ECO:0000313" key="2">
    <source>
        <dbReference type="EMBL" id="KFB40395.1"/>
    </source>
</evidence>
<gene>
    <name evidence="2" type="ORF">ZHAS_00007869</name>
</gene>
<keyword evidence="4" id="KW-1185">Reference proteome</keyword>
<reference evidence="2 4" key="1">
    <citation type="journal article" date="2014" name="BMC Genomics">
        <title>Genome sequence of Anopheles sinensis provides insight into genetics basis of mosquito competence for malaria parasites.</title>
        <authorList>
            <person name="Zhou D."/>
            <person name="Zhang D."/>
            <person name="Ding G."/>
            <person name="Shi L."/>
            <person name="Hou Q."/>
            <person name="Ye Y."/>
            <person name="Xu Y."/>
            <person name="Zhou H."/>
            <person name="Xiong C."/>
            <person name="Li S."/>
            <person name="Yu J."/>
            <person name="Hong S."/>
            <person name="Yu X."/>
            <person name="Zou P."/>
            <person name="Chen C."/>
            <person name="Chang X."/>
            <person name="Wang W."/>
            <person name="Lv Y."/>
            <person name="Sun Y."/>
            <person name="Ma L."/>
            <person name="Shen B."/>
            <person name="Zhu C."/>
        </authorList>
    </citation>
    <scope>NUCLEOTIDE SEQUENCE [LARGE SCALE GENOMIC DNA]</scope>
</reference>
<name>A0A084VR01_ANOSI</name>
<dbReference type="Proteomes" id="UP000030765">
    <property type="component" value="Unassembled WGS sequence"/>
</dbReference>
<feature type="compositionally biased region" description="Basic and acidic residues" evidence="1">
    <location>
        <begin position="181"/>
        <end position="193"/>
    </location>
</feature>
<dbReference type="AlphaFoldDB" id="A0A084VR01"/>
<feature type="region of interest" description="Disordered" evidence="1">
    <location>
        <begin position="172"/>
        <end position="205"/>
    </location>
</feature>
<protein>
    <submittedName>
        <fullName evidence="2 3">Fatty acid desaturase</fullName>
    </submittedName>
</protein>
<sequence length="291" mass="32567">MAIAFTTHFARMFPLPDLVEHFSTVQGPSAEPFRYPVTRTGGYVDPHLKYNKRLGSQFPLRSGREIKTQIVTVLSRSHGAAPQTRSSIVHCVPNGPSLSTGWSLALLKRSSPPAQIYQLCSVYSSPNTFESYLPHNFSRSSGTIGFPYAAGDMDGQIMLKVMSTPRSAPSYLTCRGKSKSPKHDDLERPRCGPETHPPPCMPLAVGTKGHKFHEERHKNKSRFVRDDVIFEQTCTIEWGPCLFGKRYQDCLCPRARQPRCPVGHPQTTSTSILRPIELKRPDPNVPDRLLL</sequence>
<organism evidence="2">
    <name type="scientific">Anopheles sinensis</name>
    <name type="common">Mosquito</name>
    <dbReference type="NCBI Taxonomy" id="74873"/>
    <lineage>
        <taxon>Eukaryota</taxon>
        <taxon>Metazoa</taxon>
        <taxon>Ecdysozoa</taxon>
        <taxon>Arthropoda</taxon>
        <taxon>Hexapoda</taxon>
        <taxon>Insecta</taxon>
        <taxon>Pterygota</taxon>
        <taxon>Neoptera</taxon>
        <taxon>Endopterygota</taxon>
        <taxon>Diptera</taxon>
        <taxon>Nematocera</taxon>
        <taxon>Culicoidea</taxon>
        <taxon>Culicidae</taxon>
        <taxon>Anophelinae</taxon>
        <taxon>Anopheles</taxon>
    </lineage>
</organism>
<reference evidence="3" key="2">
    <citation type="submission" date="2020-05" db="UniProtKB">
        <authorList>
            <consortium name="EnsemblMetazoa"/>
        </authorList>
    </citation>
    <scope>IDENTIFICATION</scope>
</reference>
<dbReference type="VEuPathDB" id="VectorBase:ASIC007869"/>
<dbReference type="EnsemblMetazoa" id="ASIC007869-RA">
    <property type="protein sequence ID" value="ASIC007869-PA"/>
    <property type="gene ID" value="ASIC007869"/>
</dbReference>
<dbReference type="EMBL" id="ATLV01015361">
    <property type="status" value="NOT_ANNOTATED_CDS"/>
    <property type="molecule type" value="Genomic_DNA"/>
</dbReference>
<evidence type="ECO:0000313" key="4">
    <source>
        <dbReference type="Proteomes" id="UP000030765"/>
    </source>
</evidence>
<evidence type="ECO:0000256" key="1">
    <source>
        <dbReference type="SAM" id="MobiDB-lite"/>
    </source>
</evidence>
<dbReference type="EMBL" id="KE525007">
    <property type="protein sequence ID" value="KFB40395.1"/>
    <property type="molecule type" value="Genomic_DNA"/>
</dbReference>
<evidence type="ECO:0000313" key="3">
    <source>
        <dbReference type="EnsemblMetazoa" id="ASIC007869-PA"/>
    </source>
</evidence>